<organism evidence="2 3">
    <name type="scientific">Owenia fusiformis</name>
    <name type="common">Polychaete worm</name>
    <dbReference type="NCBI Taxonomy" id="6347"/>
    <lineage>
        <taxon>Eukaryota</taxon>
        <taxon>Metazoa</taxon>
        <taxon>Spiralia</taxon>
        <taxon>Lophotrochozoa</taxon>
        <taxon>Annelida</taxon>
        <taxon>Polychaeta</taxon>
        <taxon>Sedentaria</taxon>
        <taxon>Canalipalpata</taxon>
        <taxon>Sabellida</taxon>
        <taxon>Oweniida</taxon>
        <taxon>Oweniidae</taxon>
        <taxon>Owenia</taxon>
    </lineage>
</organism>
<dbReference type="PANTHER" id="PTHR30244">
    <property type="entry name" value="TRANSAMINASE"/>
    <property type="match status" value="1"/>
</dbReference>
<dbReference type="InterPro" id="IPR015424">
    <property type="entry name" value="PyrdxlP-dep_Trfase"/>
</dbReference>
<dbReference type="SUPFAM" id="SSF51161">
    <property type="entry name" value="Trimeric LpxA-like enzymes"/>
    <property type="match status" value="1"/>
</dbReference>
<evidence type="ECO:0000313" key="2">
    <source>
        <dbReference type="EMBL" id="CAH1799343.1"/>
    </source>
</evidence>
<dbReference type="InterPro" id="IPR001451">
    <property type="entry name" value="Hexapep"/>
</dbReference>
<dbReference type="Proteomes" id="UP000749559">
    <property type="component" value="Unassembled WGS sequence"/>
</dbReference>
<keyword evidence="3" id="KW-1185">Reference proteome</keyword>
<dbReference type="Gene3D" id="3.40.640.10">
    <property type="entry name" value="Type I PLP-dependent aspartate aminotransferase-like (Major domain)"/>
    <property type="match status" value="1"/>
</dbReference>
<dbReference type="SUPFAM" id="SSF53383">
    <property type="entry name" value="PLP-dependent transferases"/>
    <property type="match status" value="1"/>
</dbReference>
<sequence length="871" mass="95468">MASPRICESDVDVLTNLAVTKATVAMMMQTAHRQKSLNFLKMWTDKCKLGRLRKISGKHFGNGNFPTNSDPIWSLCNPDIVFAIQLFEIAGFNIEESSMEAIYSGVLGAGLTDSAIVRCKFSHSADTLNAVFELHATWLNADEQHVFEMVFEEGIIVWDLMKPKSDDGCIALYEKASDRIIAAFTFSRNLQVPSCDTGDGVSNIPDFGRVFRLAQRLLSFLKLVDERKQSKDMAVHEDRDEVHDHVAKLTGKPATVHQTAVVDHDVTLGYGTRIWHFSHLSENTTIGNNCNIGANVFTGVGVIVGNNVKIQNNVSVYDGVTIEDYVFLGPSMVFTNDFLPRSDPAIVRPYTPTRVCKGASVGANATIVCGVRLGEYCMVGAGAVVTRDVPDYALVYGNPAKLRGWVNKRGEITNRFPTDESNAHTLNVSSLDCSPVPFDKLEKSPTESCRSKSVSSVNSNISEEDMSWPEEDCTTTKEKNSPQQFPPMFTLASERKEIGEEIANTTRRILQEGKFIQGPEVGELESVLADYVGVEHCITVGNGTDALQVALMALGVTNGDEVIVPSLTFISTAEVVCLLGAIPVFVDITAETFTVNVDLIKDALTSRTKVIIGVSLFGLIADFDNISALLQSTGRQDVTLIEDAAQSFGATKNGRRSGSLTKIACTSFFPTKPLGCYGDGGAIFTSDITLARTMRMIANHGQASLDEHKILGVNSRLDTMQAGIILTKMKTFEKSLQSRRDVAAIYKKYLSDEASVLTLPSPTAENAHVFAMYTMIVGEISRDALRDQLELVGLKTRIYWPKPLHQQDVFDNIACVKMPCPVAEKLSRTIFSISIFPFMTEREAIDVALIIKQSISVVLNGKLQDDDEHKA</sequence>
<evidence type="ECO:0000313" key="3">
    <source>
        <dbReference type="Proteomes" id="UP000749559"/>
    </source>
</evidence>
<evidence type="ECO:0000256" key="1">
    <source>
        <dbReference type="SAM" id="MobiDB-lite"/>
    </source>
</evidence>
<dbReference type="CDD" id="cd03358">
    <property type="entry name" value="LbH_WxcM_N_like"/>
    <property type="match status" value="1"/>
</dbReference>
<dbReference type="InterPro" id="IPR015421">
    <property type="entry name" value="PyrdxlP-dep_Trfase_major"/>
</dbReference>
<dbReference type="EMBL" id="CAIIXF020000011">
    <property type="protein sequence ID" value="CAH1799343.1"/>
    <property type="molecule type" value="Genomic_DNA"/>
</dbReference>
<name>A0A8J1TBS4_OWEFU</name>
<dbReference type="InterPro" id="IPR011004">
    <property type="entry name" value="Trimer_LpxA-like_sf"/>
</dbReference>
<dbReference type="Pfam" id="PF01041">
    <property type="entry name" value="DegT_DnrJ_EryC1"/>
    <property type="match status" value="1"/>
</dbReference>
<comment type="caution">
    <text evidence="2">The sequence shown here is derived from an EMBL/GenBank/DDBJ whole genome shotgun (WGS) entry which is preliminary data.</text>
</comment>
<dbReference type="AlphaFoldDB" id="A0A8J1TBS4"/>
<protein>
    <submittedName>
        <fullName evidence="2">Uncharacterized protein</fullName>
    </submittedName>
</protein>
<feature type="compositionally biased region" description="Acidic residues" evidence="1">
    <location>
        <begin position="462"/>
        <end position="473"/>
    </location>
</feature>
<dbReference type="CDD" id="cd00616">
    <property type="entry name" value="AHBA_syn"/>
    <property type="match status" value="1"/>
</dbReference>
<reference evidence="2" key="1">
    <citation type="submission" date="2022-03" db="EMBL/GenBank/DDBJ databases">
        <authorList>
            <person name="Martin C."/>
        </authorList>
    </citation>
    <scope>NUCLEOTIDE SEQUENCE</scope>
</reference>
<gene>
    <name evidence="2" type="ORF">OFUS_LOCUS23366</name>
</gene>
<dbReference type="GO" id="GO:0030170">
    <property type="term" value="F:pyridoxal phosphate binding"/>
    <property type="evidence" value="ECO:0007669"/>
    <property type="project" value="TreeGrafter"/>
</dbReference>
<dbReference type="Pfam" id="PF14602">
    <property type="entry name" value="Hexapep_2"/>
    <property type="match status" value="1"/>
</dbReference>
<dbReference type="Gene3D" id="3.90.1150.10">
    <property type="entry name" value="Aspartate Aminotransferase, domain 1"/>
    <property type="match status" value="1"/>
</dbReference>
<accession>A0A8J1TBS4</accession>
<dbReference type="InterPro" id="IPR015422">
    <property type="entry name" value="PyrdxlP-dep_Trfase_small"/>
</dbReference>
<dbReference type="Pfam" id="PF00132">
    <property type="entry name" value="Hexapep"/>
    <property type="match status" value="1"/>
</dbReference>
<feature type="compositionally biased region" description="Low complexity" evidence="1">
    <location>
        <begin position="452"/>
        <end position="461"/>
    </location>
</feature>
<dbReference type="GO" id="GO:0008483">
    <property type="term" value="F:transaminase activity"/>
    <property type="evidence" value="ECO:0007669"/>
    <property type="project" value="TreeGrafter"/>
</dbReference>
<dbReference type="Gene3D" id="2.160.10.10">
    <property type="entry name" value="Hexapeptide repeat proteins"/>
    <property type="match status" value="1"/>
</dbReference>
<proteinExistence type="predicted"/>
<dbReference type="GO" id="GO:0000271">
    <property type="term" value="P:polysaccharide biosynthetic process"/>
    <property type="evidence" value="ECO:0007669"/>
    <property type="project" value="TreeGrafter"/>
</dbReference>
<dbReference type="InterPro" id="IPR000653">
    <property type="entry name" value="DegT/StrS_aminotransferase"/>
</dbReference>
<feature type="region of interest" description="Disordered" evidence="1">
    <location>
        <begin position="452"/>
        <end position="486"/>
    </location>
</feature>
<dbReference type="OrthoDB" id="5955158at2759"/>
<dbReference type="PANTHER" id="PTHR30244:SF42">
    <property type="entry name" value="UDP-2-ACETAMIDO-2-DEOXY-3-OXO-D-GLUCURONATE AMINOTRANSFERASE"/>
    <property type="match status" value="1"/>
</dbReference>